<dbReference type="Pfam" id="PF02517">
    <property type="entry name" value="Rce1-like"/>
    <property type="match status" value="1"/>
</dbReference>
<keyword evidence="1" id="KW-0812">Transmembrane</keyword>
<keyword evidence="1" id="KW-0472">Membrane</keyword>
<dbReference type="RefSeq" id="WP_220580158.1">
    <property type="nucleotide sequence ID" value="NZ_RKLT01000003.1"/>
</dbReference>
<dbReference type="GO" id="GO:0004175">
    <property type="term" value="F:endopeptidase activity"/>
    <property type="evidence" value="ECO:0007669"/>
    <property type="project" value="UniProtKB-ARBA"/>
</dbReference>
<dbReference type="EMBL" id="RKLT01000003">
    <property type="protein sequence ID" value="MBX0295529.1"/>
    <property type="molecule type" value="Genomic_DNA"/>
</dbReference>
<evidence type="ECO:0000313" key="3">
    <source>
        <dbReference type="EMBL" id="MBX0295529.1"/>
    </source>
</evidence>
<dbReference type="InterPro" id="IPR052710">
    <property type="entry name" value="CAAX_protease"/>
</dbReference>
<evidence type="ECO:0000313" key="4">
    <source>
        <dbReference type="Proteomes" id="UP001430455"/>
    </source>
</evidence>
<evidence type="ECO:0000256" key="1">
    <source>
        <dbReference type="SAM" id="Phobius"/>
    </source>
</evidence>
<proteinExistence type="predicted"/>
<name>A0AAW4PC94_9EURY</name>
<dbReference type="Proteomes" id="UP001430455">
    <property type="component" value="Unassembled WGS sequence"/>
</dbReference>
<feature type="transmembrane region" description="Helical" evidence="1">
    <location>
        <begin position="95"/>
        <end position="118"/>
    </location>
</feature>
<dbReference type="AlphaFoldDB" id="A0AAW4PC94"/>
<protein>
    <submittedName>
        <fullName evidence="3">CPBP family intramembrane metalloprotease</fullName>
    </submittedName>
</protein>
<feature type="transmembrane region" description="Helical" evidence="1">
    <location>
        <begin position="134"/>
        <end position="154"/>
    </location>
</feature>
<keyword evidence="1" id="KW-1133">Transmembrane helix</keyword>
<feature type="transmembrane region" description="Helical" evidence="1">
    <location>
        <begin position="54"/>
        <end position="75"/>
    </location>
</feature>
<reference evidence="3 4" key="1">
    <citation type="submission" date="2021-06" db="EMBL/GenBank/DDBJ databases">
        <title>Halomicroarcula sp. a new haloarchaeum isolated from saline soil.</title>
        <authorList>
            <person name="Duran-Viseras A."/>
            <person name="Sanchez-Porro C."/>
            <person name="Ventosa A."/>
        </authorList>
    </citation>
    <scope>NUCLEOTIDE SEQUENCE [LARGE SCALE GENOMIC DNA]</scope>
    <source>
        <strain evidence="3 4">F27</strain>
    </source>
</reference>
<keyword evidence="4" id="KW-1185">Reference proteome</keyword>
<sequence length="240" mass="24658">MNYEDPTLADSPRRLRAIGAAFGLLLAGLTVSVVFGVVFTVPLILFGTNVESPAAFLALAAVGQLAFLLVGYAYVRSRGGVRIRRPTRRDVQYAVGGLIGALVAAVVLSVVVTTLGIAPEGSVFDDPIMADPRVALGLAALSVVLVAPAEELLFRGAIQGRLRESFSPAVAVGLASLVFGSTHLLNYTGSVVGALGGVAIVTVGGAIFGVIYERTGNLLVPIVAHGGYNAVLLVGTYLTL</sequence>
<feature type="transmembrane region" description="Helical" evidence="1">
    <location>
        <begin position="218"/>
        <end position="238"/>
    </location>
</feature>
<dbReference type="PANTHER" id="PTHR36435">
    <property type="entry name" value="SLR1288 PROTEIN"/>
    <property type="match status" value="1"/>
</dbReference>
<feature type="domain" description="CAAX prenyl protease 2/Lysostaphin resistance protein A-like" evidence="2">
    <location>
        <begin position="136"/>
        <end position="231"/>
    </location>
</feature>
<gene>
    <name evidence="3" type="ORF">EGH23_11630</name>
</gene>
<comment type="caution">
    <text evidence="3">The sequence shown here is derived from an EMBL/GenBank/DDBJ whole genome shotgun (WGS) entry which is preliminary data.</text>
</comment>
<feature type="transmembrane region" description="Helical" evidence="1">
    <location>
        <begin position="166"/>
        <end position="185"/>
    </location>
</feature>
<accession>A0AAW4PC94</accession>
<dbReference type="InterPro" id="IPR003675">
    <property type="entry name" value="Rce1/LyrA-like_dom"/>
</dbReference>
<keyword evidence="3" id="KW-0482">Metalloprotease</keyword>
<evidence type="ECO:0000259" key="2">
    <source>
        <dbReference type="Pfam" id="PF02517"/>
    </source>
</evidence>
<dbReference type="PANTHER" id="PTHR36435:SF1">
    <property type="entry name" value="CAAX AMINO TERMINAL PROTEASE FAMILY PROTEIN"/>
    <property type="match status" value="1"/>
</dbReference>
<organism evidence="3 4">
    <name type="scientific">Haloarcula nitratireducens</name>
    <dbReference type="NCBI Taxonomy" id="2487749"/>
    <lineage>
        <taxon>Archaea</taxon>
        <taxon>Methanobacteriati</taxon>
        <taxon>Methanobacteriota</taxon>
        <taxon>Stenosarchaea group</taxon>
        <taxon>Halobacteria</taxon>
        <taxon>Halobacteriales</taxon>
        <taxon>Haloarculaceae</taxon>
        <taxon>Haloarcula</taxon>
    </lineage>
</organism>
<keyword evidence="3" id="KW-0645">Protease</keyword>
<feature type="transmembrane region" description="Helical" evidence="1">
    <location>
        <begin position="21"/>
        <end position="48"/>
    </location>
</feature>
<dbReference type="GO" id="GO:0008237">
    <property type="term" value="F:metallopeptidase activity"/>
    <property type="evidence" value="ECO:0007669"/>
    <property type="project" value="UniProtKB-KW"/>
</dbReference>
<feature type="transmembrane region" description="Helical" evidence="1">
    <location>
        <begin position="191"/>
        <end position="211"/>
    </location>
</feature>
<dbReference type="GO" id="GO:0080120">
    <property type="term" value="P:CAAX-box protein maturation"/>
    <property type="evidence" value="ECO:0007669"/>
    <property type="project" value="UniProtKB-ARBA"/>
</dbReference>
<keyword evidence="3" id="KW-0378">Hydrolase</keyword>